<feature type="transmembrane region" description="Helical" evidence="6">
    <location>
        <begin position="56"/>
        <end position="77"/>
    </location>
</feature>
<evidence type="ECO:0000313" key="10">
    <source>
        <dbReference type="Proteomes" id="UP000306102"/>
    </source>
</evidence>
<keyword evidence="2" id="KW-0808">Transferase</keyword>
<keyword evidence="4" id="KW-0418">Kinase</keyword>
<evidence type="ECO:0000256" key="4">
    <source>
        <dbReference type="ARBA" id="ARBA00022777"/>
    </source>
</evidence>
<evidence type="ECO:0000259" key="7">
    <source>
        <dbReference type="Pfam" id="PF07714"/>
    </source>
</evidence>
<dbReference type="InterPro" id="IPR021820">
    <property type="entry name" value="S-locus_recpt_kinase_C"/>
</dbReference>
<dbReference type="PANTHER" id="PTHR27002">
    <property type="entry name" value="RECEPTOR-LIKE SERINE/THREONINE-PROTEIN KINASE SD1-8"/>
    <property type="match status" value="1"/>
</dbReference>
<dbReference type="AlphaFoldDB" id="A0A4S4ERD5"/>
<proteinExistence type="predicted"/>
<dbReference type="Pfam" id="PF11883">
    <property type="entry name" value="DUF3403"/>
    <property type="match status" value="1"/>
</dbReference>
<dbReference type="Pfam" id="PF07714">
    <property type="entry name" value="PK_Tyr_Ser-Thr"/>
    <property type="match status" value="1"/>
</dbReference>
<dbReference type="PANTHER" id="PTHR27002:SF851">
    <property type="entry name" value="G-TYPE LECTIN S-RECEPTOR-LIKE SERINE_THREONINE-PROTEIN KINASE SD1-1"/>
    <property type="match status" value="1"/>
</dbReference>
<accession>A0A4S4ERD5</accession>
<evidence type="ECO:0000256" key="5">
    <source>
        <dbReference type="ARBA" id="ARBA00022840"/>
    </source>
</evidence>
<feature type="domain" description="S-locus receptor kinase C-terminal" evidence="8">
    <location>
        <begin position="193"/>
        <end position="232"/>
    </location>
</feature>
<dbReference type="GO" id="GO:0004674">
    <property type="term" value="F:protein serine/threonine kinase activity"/>
    <property type="evidence" value="ECO:0007669"/>
    <property type="project" value="UniProtKB-KW"/>
</dbReference>
<name>A0A4S4ERD5_CAMSN</name>
<dbReference type="InterPro" id="IPR011009">
    <property type="entry name" value="Kinase-like_dom_sf"/>
</dbReference>
<dbReference type="GO" id="GO:0005886">
    <property type="term" value="C:plasma membrane"/>
    <property type="evidence" value="ECO:0007669"/>
    <property type="project" value="TreeGrafter"/>
</dbReference>
<evidence type="ECO:0000256" key="1">
    <source>
        <dbReference type="ARBA" id="ARBA00022527"/>
    </source>
</evidence>
<protein>
    <recommendedName>
        <fullName evidence="11">Serine-threonine/tyrosine-protein kinase catalytic domain-containing protein</fullName>
    </recommendedName>
</protein>
<feature type="domain" description="Serine-threonine/tyrosine-protein kinase catalytic" evidence="7">
    <location>
        <begin position="7"/>
        <end position="38"/>
    </location>
</feature>
<gene>
    <name evidence="9" type="ORF">TEA_000897</name>
</gene>
<dbReference type="EMBL" id="SDRB02002456">
    <property type="protein sequence ID" value="THG19371.1"/>
    <property type="molecule type" value="Genomic_DNA"/>
</dbReference>
<keyword evidence="6" id="KW-0472">Membrane</keyword>
<evidence type="ECO:0000313" key="9">
    <source>
        <dbReference type="EMBL" id="THG19371.1"/>
    </source>
</evidence>
<dbReference type="SUPFAM" id="SSF56112">
    <property type="entry name" value="Protein kinase-like (PK-like)"/>
    <property type="match status" value="1"/>
</dbReference>
<comment type="caution">
    <text evidence="9">The sequence shown here is derived from an EMBL/GenBank/DDBJ whole genome shotgun (WGS) entry which is preliminary data.</text>
</comment>
<keyword evidence="6" id="KW-0812">Transmembrane</keyword>
<reference evidence="9 10" key="1">
    <citation type="journal article" date="2018" name="Proc. Natl. Acad. Sci. U.S.A.">
        <title>Draft genome sequence of Camellia sinensis var. sinensis provides insights into the evolution of the tea genome and tea quality.</title>
        <authorList>
            <person name="Wei C."/>
            <person name="Yang H."/>
            <person name="Wang S."/>
            <person name="Zhao J."/>
            <person name="Liu C."/>
            <person name="Gao L."/>
            <person name="Xia E."/>
            <person name="Lu Y."/>
            <person name="Tai Y."/>
            <person name="She G."/>
            <person name="Sun J."/>
            <person name="Cao H."/>
            <person name="Tong W."/>
            <person name="Gao Q."/>
            <person name="Li Y."/>
            <person name="Deng W."/>
            <person name="Jiang X."/>
            <person name="Wang W."/>
            <person name="Chen Q."/>
            <person name="Zhang S."/>
            <person name="Li H."/>
            <person name="Wu J."/>
            <person name="Wang P."/>
            <person name="Li P."/>
            <person name="Shi C."/>
            <person name="Zheng F."/>
            <person name="Jian J."/>
            <person name="Huang B."/>
            <person name="Shan D."/>
            <person name="Shi M."/>
            <person name="Fang C."/>
            <person name="Yue Y."/>
            <person name="Li F."/>
            <person name="Li D."/>
            <person name="Wei S."/>
            <person name="Han B."/>
            <person name="Jiang C."/>
            <person name="Yin Y."/>
            <person name="Xia T."/>
            <person name="Zhang Z."/>
            <person name="Bennetzen J.L."/>
            <person name="Zhao S."/>
            <person name="Wan X."/>
        </authorList>
    </citation>
    <scope>NUCLEOTIDE SEQUENCE [LARGE SCALE GENOMIC DNA]</scope>
    <source>
        <strain evidence="10">cv. Shuchazao</strain>
        <tissue evidence="9">Leaf</tissue>
    </source>
</reference>
<sequence length="233" mass="25989">MLCYSGYMSPEYMMNGLFSVKSNVFSFGILVLEIVSGKRNRGFFHPYHHLNLLGHWVSIEVGLGPRLGLGLSFSLGLDWPRLVYLLVLDLVLGMGYVLCWTGLVLCICFRLGVDRVVIQYPESATIIKFAEAIQKVLYKEDGSMELIDEAARDKCCLSEALRSIHVGLLCVQQHPKDRLTMSSVVLMLVNEDALPFPKQPGFFTERNLTEAISSSSKTAPSSVNDYTITIIDS</sequence>
<keyword evidence="1" id="KW-0723">Serine/threonine-protein kinase</keyword>
<dbReference type="InterPro" id="IPR001245">
    <property type="entry name" value="Ser-Thr/Tyr_kinase_cat_dom"/>
</dbReference>
<evidence type="ECO:0000256" key="2">
    <source>
        <dbReference type="ARBA" id="ARBA00022679"/>
    </source>
</evidence>
<keyword evidence="6" id="KW-1133">Transmembrane helix</keyword>
<feature type="transmembrane region" description="Helical" evidence="6">
    <location>
        <begin position="83"/>
        <end position="109"/>
    </location>
</feature>
<dbReference type="Proteomes" id="UP000306102">
    <property type="component" value="Unassembled WGS sequence"/>
</dbReference>
<evidence type="ECO:0000259" key="8">
    <source>
        <dbReference type="Pfam" id="PF11883"/>
    </source>
</evidence>
<keyword evidence="10" id="KW-1185">Reference proteome</keyword>
<feature type="transmembrane region" description="Helical" evidence="6">
    <location>
        <begin position="12"/>
        <end position="35"/>
    </location>
</feature>
<organism evidence="9 10">
    <name type="scientific">Camellia sinensis var. sinensis</name>
    <name type="common">China tea</name>
    <dbReference type="NCBI Taxonomy" id="542762"/>
    <lineage>
        <taxon>Eukaryota</taxon>
        <taxon>Viridiplantae</taxon>
        <taxon>Streptophyta</taxon>
        <taxon>Embryophyta</taxon>
        <taxon>Tracheophyta</taxon>
        <taxon>Spermatophyta</taxon>
        <taxon>Magnoliopsida</taxon>
        <taxon>eudicotyledons</taxon>
        <taxon>Gunneridae</taxon>
        <taxon>Pentapetalae</taxon>
        <taxon>asterids</taxon>
        <taxon>Ericales</taxon>
        <taxon>Theaceae</taxon>
        <taxon>Camellia</taxon>
    </lineage>
</organism>
<evidence type="ECO:0000256" key="6">
    <source>
        <dbReference type="SAM" id="Phobius"/>
    </source>
</evidence>
<dbReference type="Gene3D" id="1.10.510.10">
    <property type="entry name" value="Transferase(Phosphotransferase) domain 1"/>
    <property type="match status" value="1"/>
</dbReference>
<keyword evidence="3" id="KW-0547">Nucleotide-binding</keyword>
<evidence type="ECO:0000256" key="3">
    <source>
        <dbReference type="ARBA" id="ARBA00022741"/>
    </source>
</evidence>
<keyword evidence="5" id="KW-0067">ATP-binding</keyword>
<dbReference type="GO" id="GO:0005524">
    <property type="term" value="F:ATP binding"/>
    <property type="evidence" value="ECO:0007669"/>
    <property type="project" value="UniProtKB-KW"/>
</dbReference>
<evidence type="ECO:0008006" key="11">
    <source>
        <dbReference type="Google" id="ProtNLM"/>
    </source>
</evidence>